<sequence length="68" mass="8129">MDEKYINECTNNWELEDSSGDLELYSFFDRVNWKQRYAIKRSGSVVYDFDNEQHGNNLDFFKAVCMCV</sequence>
<dbReference type="EMBL" id="LECW02000082">
    <property type="protein sequence ID" value="KRT87113.1"/>
    <property type="molecule type" value="Genomic_DNA"/>
</dbReference>
<dbReference type="EMBL" id="JARRTL010000027">
    <property type="protein sequence ID" value="MEC0487164.1"/>
    <property type="molecule type" value="Genomic_DNA"/>
</dbReference>
<evidence type="ECO:0000313" key="4">
    <source>
        <dbReference type="Proteomes" id="UP001341297"/>
    </source>
</evidence>
<name>A0A0T6BI54_9BACI</name>
<accession>A0A0T6BI54</accession>
<reference evidence="2 4" key="3">
    <citation type="submission" date="2023-03" db="EMBL/GenBank/DDBJ databases">
        <title>Agriculturally important microbes genome sequencing.</title>
        <authorList>
            <person name="Dunlap C."/>
        </authorList>
    </citation>
    <scope>NUCLEOTIDE SEQUENCE [LARGE SCALE GENOMIC DNA]</scope>
    <source>
        <strain evidence="2 4">CBP-3203</strain>
    </source>
</reference>
<gene>
    <name evidence="1" type="ORF">AB447_209095</name>
    <name evidence="2" type="ORF">P8828_20635</name>
</gene>
<reference evidence="1 3" key="1">
    <citation type="journal article" date="2015" name="Int. J. Syst. Evol. Microbiol.">
        <title>Bacillus glycinifermentans sp. nov., isolated from fermented soybean paste.</title>
        <authorList>
            <person name="Kim S.J."/>
            <person name="Dunlap C.A."/>
            <person name="Kwon S.W."/>
            <person name="Rooney A.P."/>
        </authorList>
    </citation>
    <scope>NUCLEOTIDE SEQUENCE [LARGE SCALE GENOMIC DNA]</scope>
    <source>
        <strain evidence="1 3">GO-13</strain>
    </source>
</reference>
<dbReference type="RefSeq" id="WP_048354548.1">
    <property type="nucleotide sequence ID" value="NZ_JARRTL010000027.1"/>
</dbReference>
<comment type="caution">
    <text evidence="1">The sequence shown here is derived from an EMBL/GenBank/DDBJ whole genome shotgun (WGS) entry which is preliminary data.</text>
</comment>
<dbReference type="Proteomes" id="UP001341297">
    <property type="component" value="Unassembled WGS sequence"/>
</dbReference>
<reference evidence="1" key="2">
    <citation type="submission" date="2015-10" db="EMBL/GenBank/DDBJ databases">
        <authorList>
            <person name="Gilbert D.G."/>
        </authorList>
    </citation>
    <scope>NUCLEOTIDE SEQUENCE</scope>
    <source>
        <strain evidence="1">GO-13</strain>
    </source>
</reference>
<dbReference type="Proteomes" id="UP000036168">
    <property type="component" value="Unassembled WGS sequence"/>
</dbReference>
<organism evidence="1 3">
    <name type="scientific">Bacillus glycinifermentans</name>
    <dbReference type="NCBI Taxonomy" id="1664069"/>
    <lineage>
        <taxon>Bacteria</taxon>
        <taxon>Bacillati</taxon>
        <taxon>Bacillota</taxon>
        <taxon>Bacilli</taxon>
        <taxon>Bacillales</taxon>
        <taxon>Bacillaceae</taxon>
        <taxon>Bacillus</taxon>
    </lineage>
</organism>
<proteinExistence type="predicted"/>
<dbReference type="OrthoDB" id="9956687at2"/>
<keyword evidence="4" id="KW-1185">Reference proteome</keyword>
<dbReference type="AlphaFoldDB" id="A0A0T6BI54"/>
<protein>
    <submittedName>
        <fullName evidence="1">Uncharacterized protein</fullName>
    </submittedName>
</protein>
<evidence type="ECO:0000313" key="1">
    <source>
        <dbReference type="EMBL" id="KRT87113.1"/>
    </source>
</evidence>
<evidence type="ECO:0000313" key="2">
    <source>
        <dbReference type="EMBL" id="MEC0487164.1"/>
    </source>
</evidence>
<evidence type="ECO:0000313" key="3">
    <source>
        <dbReference type="Proteomes" id="UP000036168"/>
    </source>
</evidence>